<organism evidence="2 4">
    <name type="scientific">Dioscorea cayennensis subsp. rotundata</name>
    <name type="common">White Guinea yam</name>
    <name type="synonym">Dioscorea rotundata</name>
    <dbReference type="NCBI Taxonomy" id="55577"/>
    <lineage>
        <taxon>Eukaryota</taxon>
        <taxon>Viridiplantae</taxon>
        <taxon>Streptophyta</taxon>
        <taxon>Embryophyta</taxon>
        <taxon>Tracheophyta</taxon>
        <taxon>Spermatophyta</taxon>
        <taxon>Magnoliopsida</taxon>
        <taxon>Liliopsida</taxon>
        <taxon>Dioscoreales</taxon>
        <taxon>Dioscoreaceae</taxon>
        <taxon>Dioscorea</taxon>
    </lineage>
</organism>
<dbReference type="GeneID" id="120250634"/>
<accession>A0AB40AKN9</accession>
<feature type="region of interest" description="Disordered" evidence="1">
    <location>
        <begin position="1096"/>
        <end position="1276"/>
    </location>
</feature>
<feature type="compositionally biased region" description="Polar residues" evidence="1">
    <location>
        <begin position="1098"/>
        <end position="1107"/>
    </location>
</feature>
<evidence type="ECO:0000313" key="3">
    <source>
        <dbReference type="RefSeq" id="XP_039115392.1"/>
    </source>
</evidence>
<proteinExistence type="predicted"/>
<dbReference type="PANTHER" id="PTHR34536">
    <property type="entry name" value="DENTIN SIALOPHOSPHOPROTEIN-LIKE PROTEIN"/>
    <property type="match status" value="1"/>
</dbReference>
<feature type="compositionally biased region" description="Basic and acidic residues" evidence="1">
    <location>
        <begin position="428"/>
        <end position="442"/>
    </location>
</feature>
<reference evidence="3 4" key="1">
    <citation type="submission" date="2025-04" db="UniProtKB">
        <authorList>
            <consortium name="RefSeq"/>
        </authorList>
    </citation>
    <scope>IDENTIFICATION</scope>
</reference>
<evidence type="ECO:0000313" key="4">
    <source>
        <dbReference type="RefSeq" id="XP_039115393.1"/>
    </source>
</evidence>
<feature type="compositionally biased region" description="Polar residues" evidence="1">
    <location>
        <begin position="1227"/>
        <end position="1239"/>
    </location>
</feature>
<gene>
    <name evidence="3 4" type="primary">LOC120250634</name>
</gene>
<feature type="compositionally biased region" description="Basic and acidic residues" evidence="1">
    <location>
        <begin position="1430"/>
        <end position="1444"/>
    </location>
</feature>
<feature type="compositionally biased region" description="Basic and acidic residues" evidence="1">
    <location>
        <begin position="1256"/>
        <end position="1269"/>
    </location>
</feature>
<feature type="region of interest" description="Disordered" evidence="1">
    <location>
        <begin position="1288"/>
        <end position="1356"/>
    </location>
</feature>
<feature type="region of interest" description="Disordered" evidence="1">
    <location>
        <begin position="428"/>
        <end position="459"/>
    </location>
</feature>
<feature type="region of interest" description="Disordered" evidence="1">
    <location>
        <begin position="1430"/>
        <end position="1460"/>
    </location>
</feature>
<dbReference type="RefSeq" id="XP_039115393.1">
    <property type="nucleotide sequence ID" value="XM_039259459.1"/>
</dbReference>
<keyword evidence="2" id="KW-1185">Reference proteome</keyword>
<sequence length="1460" mass="159652">MIRFCSCSRGSATPVQLPNYRASSKVCKGCGGKLLVERQGAISESMLSTVGMQLSRVIDPNLNWKVCPKGRQRALRRARTCFNVINHCKISAKSSKGVDELTNNDRPKIGHLPVSESEKLGVSILGRRFSETPETVPFKKRKVPLVRSPSPPAESRHYLSDPDRILEIRSSYCKAEPNATQQSLETVSGFGMESDLQDIATYEVIKSDIDLKNVDFSGISLLAAAACDSNLGDGGRDVEDSIAMTHASGDEGFVVLPVIADQHPESALRGTCQHPTDMLDGISESAIGHRATSALPNKGLDKTEDNALQPSEDVSEKTTRGEFSFRDDRLHWDLNVVMDAWGDCDKSKNSEPSAVSVVGEDCTQDMKVAGEAGQEKFRLQDPGVYDTGCHEDVPIQSGSSVELSNIQGKAVSRSDNLAADHDRGKDCYLLHGSDDLPNEKNQSEGNSTASLGTTNNECPLHHQDKNYSISAADPGVLTGESAGASFLKFGSAIEMESFVSSHPDNNVNINGAIHACDPLPTKEESLNEVALEKTISAASLVDIDHHSADTNPTTNVVKATNIRSPSAENNVPSCTNGPGDAKTDECPGVGHGVDESSHILVDGNMGKTTPAVSEIALTEDLDQTVCADAFKGTSPHPSDSHSIVSHSVVNLDEVSSGSADMDIEDSSCPVLDYDKLDLSKTDDPVQTGSEYLRCTSTSMPVGMALAVQAEGPSSSLAANTSFADDVNCTHNVALENHVDVDYDPDASQTDDDHPVGIEKVDFLGDDASPYEDGEFRESVLNSWGADGETESADYASNHREHNAFEAASVHPRFNISGCENGRMLGVNDDSQIEKKVDKKFTQSAVSCFSLTDSLEAEVGKKCHQKVLKGASANCLSTEDGSGKVVGKTDTSASGSVCHKNSRECELLAEGDGAYLKMRSTGWDRLPDGCGYRDGILDSVGNCLYQNHTIDSGGASKAGESLRQLAGASLRKNLPSQIDKPKSSDVSYNKNNSYLRASRVSDHCSPALKGERDADDHRSVGRSESPLNRYSRGRGHRWVDGHNHRSQYGPAGFTHSSSKNAAAAAVAKVESNGFVVAPDGTLVKAGGLGPSHRVLRHSANASSQNTYRSLGRRSPVETDRSYCMPLSYGNSRESPDRHISSGRGRAHPYGPQMQRPDYRKSFDQLDDDINSSLSVHRPLSRREHSFSPQERPPHMLRSRTGSPSRSRTRSPHNWTSSRRSENRRHGGPSSNLLNRSQNFKSQDRLVRVKSPQQGSGFRDHISPISRDHTSIPHSSRWMNERKDLLDFREHGYKQSSERSPPRRLFSRSHRGDQSGSPRRLKQEEYHQPVLSGRFAEFVGPNRSSRRDGDRDDRRGNVNRYEMIHSVRQYDNGVSTRQFHYDFEGGFRVHPRSKVSSKFEQRGNSRDFDREVECQLGDSARITTEKKGHFRYARDGNHTDNDKLHDIQQCPEEMDQRMGRNS</sequence>
<feature type="compositionally biased region" description="Polar residues" evidence="1">
    <location>
        <begin position="443"/>
        <end position="457"/>
    </location>
</feature>
<feature type="compositionally biased region" description="Basic and acidic residues" evidence="1">
    <location>
        <begin position="1288"/>
        <end position="1299"/>
    </location>
</feature>
<feature type="region of interest" description="Disordered" evidence="1">
    <location>
        <begin position="998"/>
        <end position="1042"/>
    </location>
</feature>
<name>A0AB40AKN9_DIOCR</name>
<protein>
    <submittedName>
        <fullName evidence="3 4">Uncharacterized protein LOC120250634 isoform X1</fullName>
    </submittedName>
</protein>
<evidence type="ECO:0000313" key="2">
    <source>
        <dbReference type="Proteomes" id="UP001515500"/>
    </source>
</evidence>
<dbReference type="RefSeq" id="XP_039115392.1">
    <property type="nucleotide sequence ID" value="XM_039259458.1"/>
</dbReference>
<evidence type="ECO:0000256" key="1">
    <source>
        <dbReference type="SAM" id="MobiDB-lite"/>
    </source>
</evidence>
<feature type="region of interest" description="Disordered" evidence="1">
    <location>
        <begin position="294"/>
        <end position="320"/>
    </location>
</feature>
<feature type="compositionally biased region" description="Basic and acidic residues" evidence="1">
    <location>
        <begin position="1343"/>
        <end position="1354"/>
    </location>
</feature>
<feature type="compositionally biased region" description="Basic and acidic residues" evidence="1">
    <location>
        <begin position="1008"/>
        <end position="1020"/>
    </location>
</feature>
<dbReference type="PANTHER" id="PTHR34536:SF6">
    <property type="entry name" value="DENTIN SIALOPHOSPHOPROTEIN-LIKE PROTEIN"/>
    <property type="match status" value="1"/>
</dbReference>
<dbReference type="Proteomes" id="UP001515500">
    <property type="component" value="Chromosome 19"/>
</dbReference>